<evidence type="ECO:0000313" key="3">
    <source>
        <dbReference type="Proteomes" id="UP001303251"/>
    </source>
</evidence>
<proteinExistence type="predicted"/>
<dbReference type="Proteomes" id="UP001303251">
    <property type="component" value="Segment"/>
</dbReference>
<feature type="compositionally biased region" description="Low complexity" evidence="1">
    <location>
        <begin position="67"/>
        <end position="77"/>
    </location>
</feature>
<feature type="region of interest" description="Disordered" evidence="1">
    <location>
        <begin position="1"/>
        <end position="38"/>
    </location>
</feature>
<name>A0AAX4G0F0_9CAUD</name>
<evidence type="ECO:0000313" key="2">
    <source>
        <dbReference type="EMBL" id="WOZ53286.1"/>
    </source>
</evidence>
<keyword evidence="3" id="KW-1185">Reference proteome</keyword>
<accession>A0AAX4G0F0</accession>
<dbReference type="EMBL" id="OR238910">
    <property type="protein sequence ID" value="WOZ53286.1"/>
    <property type="molecule type" value="Genomic_DNA"/>
</dbReference>
<reference evidence="2 3" key="1">
    <citation type="submission" date="2023-07" db="EMBL/GenBank/DDBJ databases">
        <title>Complete genome sequence analysis of a novel Pseudomonas aeruginosa phage PA69.</title>
        <authorList>
            <person name="Sun H."/>
        </authorList>
    </citation>
    <scope>NUCLEOTIDE SEQUENCE [LARGE SCALE GENOMIC DNA]</scope>
</reference>
<feature type="region of interest" description="Disordered" evidence="1">
    <location>
        <begin position="59"/>
        <end position="81"/>
    </location>
</feature>
<feature type="compositionally biased region" description="Basic and acidic residues" evidence="1">
    <location>
        <begin position="24"/>
        <end position="38"/>
    </location>
</feature>
<sequence length="100" mass="11121">MGGDRVGKPTATGQDGWVGPAKLEAPRDTRGLHRRAEGLRGKGGLIRVGRVLTRRYQNWTRSNYSRPHQPTQPTHTPSIKIPVVPVEHPTMQVLGLNYYA</sequence>
<protein>
    <submittedName>
        <fullName evidence="2">Uncharacterized protein</fullName>
    </submittedName>
</protein>
<evidence type="ECO:0000256" key="1">
    <source>
        <dbReference type="SAM" id="MobiDB-lite"/>
    </source>
</evidence>
<organism evidence="2 3">
    <name type="scientific">Pseudomonas phage PA69</name>
    <dbReference type="NCBI Taxonomy" id="3073017"/>
    <lineage>
        <taxon>Viruses</taxon>
        <taxon>Duplodnaviria</taxon>
        <taxon>Heunggongvirae</taxon>
        <taxon>Uroviricota</taxon>
        <taxon>Caudoviricetes</taxon>
        <taxon>Autographivirales</taxon>
        <taxon>Autoscriptoviridae</taxon>
        <taxon>Krylovirinae</taxon>
        <taxon>Phikmvvirus</taxon>
        <taxon>Phikmvvirus PA69</taxon>
    </lineage>
</organism>